<evidence type="ECO:0000313" key="10">
    <source>
        <dbReference type="EMBL" id="CAF4257066.1"/>
    </source>
</evidence>
<comment type="catalytic activity">
    <reaction evidence="1">
        <text>a 1,2-diacyl-sn-glycero-3-phosphocholine + H2O = a 1,2-diacyl-sn-glycero-3-phosphate + choline + H(+)</text>
        <dbReference type="Rhea" id="RHEA:14445"/>
        <dbReference type="ChEBI" id="CHEBI:15354"/>
        <dbReference type="ChEBI" id="CHEBI:15377"/>
        <dbReference type="ChEBI" id="CHEBI:15378"/>
        <dbReference type="ChEBI" id="CHEBI:57643"/>
        <dbReference type="ChEBI" id="CHEBI:58608"/>
        <dbReference type="EC" id="3.1.4.4"/>
    </reaction>
</comment>
<name>A0A815IVT8_9BILA</name>
<dbReference type="Proteomes" id="UP000663829">
    <property type="component" value="Unassembled WGS sequence"/>
</dbReference>
<dbReference type="GO" id="GO:0004630">
    <property type="term" value="F:phospholipase D activity"/>
    <property type="evidence" value="ECO:0007669"/>
    <property type="project" value="UniProtKB-EC"/>
</dbReference>
<dbReference type="PANTHER" id="PTHR18896:SF76">
    <property type="entry name" value="PHOSPHOLIPASE"/>
    <property type="match status" value="1"/>
</dbReference>
<gene>
    <name evidence="9" type="ORF">GPM918_LOCUS31849</name>
    <name evidence="10" type="ORF">SRO942_LOCUS32502</name>
</gene>
<dbReference type="InterPro" id="IPR025202">
    <property type="entry name" value="PLD-like_dom"/>
</dbReference>
<dbReference type="CDD" id="cd09141">
    <property type="entry name" value="PLDc_vPLD1_2_yPLD_like_2"/>
    <property type="match status" value="1"/>
</dbReference>
<dbReference type="GO" id="GO:0060627">
    <property type="term" value="P:regulation of vesicle-mediated transport"/>
    <property type="evidence" value="ECO:0007669"/>
    <property type="project" value="TreeGrafter"/>
</dbReference>
<evidence type="ECO:0000259" key="8">
    <source>
        <dbReference type="PROSITE" id="PS50035"/>
    </source>
</evidence>
<keyword evidence="6" id="KW-0443">Lipid metabolism</keyword>
<dbReference type="EMBL" id="CAJNOQ010015900">
    <property type="protein sequence ID" value="CAF1370849.1"/>
    <property type="molecule type" value="Genomic_DNA"/>
</dbReference>
<proteinExistence type="predicted"/>
<evidence type="ECO:0000256" key="6">
    <source>
        <dbReference type="ARBA" id="ARBA00023098"/>
    </source>
</evidence>
<dbReference type="SMART" id="SM00155">
    <property type="entry name" value="PLDc"/>
    <property type="match status" value="1"/>
</dbReference>
<evidence type="ECO:0000256" key="1">
    <source>
        <dbReference type="ARBA" id="ARBA00000798"/>
    </source>
</evidence>
<protein>
    <recommendedName>
        <fullName evidence="2">phospholipase D</fullName>
        <ecNumber evidence="2">3.1.4.4</ecNumber>
    </recommendedName>
</protein>
<evidence type="ECO:0000256" key="3">
    <source>
        <dbReference type="ARBA" id="ARBA00022737"/>
    </source>
</evidence>
<dbReference type="GO" id="GO:0009395">
    <property type="term" value="P:phospholipid catabolic process"/>
    <property type="evidence" value="ECO:0007669"/>
    <property type="project" value="TreeGrafter"/>
</dbReference>
<keyword evidence="3" id="KW-0677">Repeat</keyword>
<dbReference type="InterPro" id="IPR001736">
    <property type="entry name" value="PLipase_D/transphosphatidylase"/>
</dbReference>
<evidence type="ECO:0000256" key="4">
    <source>
        <dbReference type="ARBA" id="ARBA00022801"/>
    </source>
</evidence>
<evidence type="ECO:0000256" key="2">
    <source>
        <dbReference type="ARBA" id="ARBA00012027"/>
    </source>
</evidence>
<evidence type="ECO:0000256" key="7">
    <source>
        <dbReference type="SAM" id="MobiDB-lite"/>
    </source>
</evidence>
<comment type="caution">
    <text evidence="9">The sequence shown here is derived from an EMBL/GenBank/DDBJ whole genome shotgun (WGS) entry which is preliminary data.</text>
</comment>
<keyword evidence="4" id="KW-0378">Hydrolase</keyword>
<keyword evidence="11" id="KW-1185">Reference proteome</keyword>
<dbReference type="EC" id="3.1.4.4" evidence="2"/>
<feature type="domain" description="PLD phosphodiesterase" evidence="8">
    <location>
        <begin position="305"/>
        <end position="332"/>
    </location>
</feature>
<dbReference type="Gene3D" id="3.30.870.10">
    <property type="entry name" value="Endonuclease Chain A"/>
    <property type="match status" value="2"/>
</dbReference>
<evidence type="ECO:0000256" key="5">
    <source>
        <dbReference type="ARBA" id="ARBA00022963"/>
    </source>
</evidence>
<dbReference type="InterPro" id="IPR015679">
    <property type="entry name" value="PLipase_D_fam"/>
</dbReference>
<dbReference type="EMBL" id="CAJOBC010075417">
    <property type="protein sequence ID" value="CAF4257066.1"/>
    <property type="molecule type" value="Genomic_DNA"/>
</dbReference>
<feature type="region of interest" description="Disordered" evidence="7">
    <location>
        <begin position="31"/>
        <end position="50"/>
    </location>
</feature>
<dbReference type="PROSITE" id="PS50035">
    <property type="entry name" value="PLD"/>
    <property type="match status" value="1"/>
</dbReference>
<sequence length="490" mass="57526">MDTPRNESGEQAIHRPNLVIKRWRKIAKMIKKNDPEEDSEEEEPQLNVNPPPVMDTKHRFFIGKDYANAYDKDFELLDKFNEDFIDRKKVVRMPWHDEALVVFGEVARDAARHFIQRWNIHKSEKFKYDDSYPFLLPKTYSDKDELSVKNWKKFLDSKPFQVNAQFVRSVGPWSCGTKTIEASIQNAYIQLIGEAQHFIYIENQFFITGENSQIHNQIGDALYQRILQAHTCNEKFRVYIILPLLPGFNTQNAVFAVLYFIMCSITKGDKSLYRKLEKAGVPPDDYISFFGMRAHDVLMGELVQEIIYVHSKLMIVDDKKLICGSANINDRSLLGHRDSEVGVVIYDLEEEETIFNEKTVQVGKFCSSWRRRLFKMMLGIQYDNPENINVDDPVSDKFYYEFRDIARKNTLIYEEVFWTLPTDRVRKLCQVSSYNSQPKLKDTDPYKAQERLKDIKGLIVEYPLYFLNDENYLQPNYTTPEGLIPVVTWT</sequence>
<accession>A0A815IVT8</accession>
<reference evidence="9" key="1">
    <citation type="submission" date="2021-02" db="EMBL/GenBank/DDBJ databases">
        <authorList>
            <person name="Nowell W R."/>
        </authorList>
    </citation>
    <scope>NUCLEOTIDE SEQUENCE</scope>
</reference>
<feature type="compositionally biased region" description="Acidic residues" evidence="7">
    <location>
        <begin position="35"/>
        <end position="44"/>
    </location>
</feature>
<dbReference type="OrthoDB" id="14911at2759"/>
<evidence type="ECO:0000313" key="9">
    <source>
        <dbReference type="EMBL" id="CAF1370849.1"/>
    </source>
</evidence>
<dbReference type="Proteomes" id="UP000681722">
    <property type="component" value="Unassembled WGS sequence"/>
</dbReference>
<evidence type="ECO:0000313" key="11">
    <source>
        <dbReference type="Proteomes" id="UP000663829"/>
    </source>
</evidence>
<organism evidence="9 11">
    <name type="scientific">Didymodactylos carnosus</name>
    <dbReference type="NCBI Taxonomy" id="1234261"/>
    <lineage>
        <taxon>Eukaryota</taxon>
        <taxon>Metazoa</taxon>
        <taxon>Spiralia</taxon>
        <taxon>Gnathifera</taxon>
        <taxon>Rotifera</taxon>
        <taxon>Eurotatoria</taxon>
        <taxon>Bdelloidea</taxon>
        <taxon>Philodinida</taxon>
        <taxon>Philodinidae</taxon>
        <taxon>Didymodactylos</taxon>
    </lineage>
</organism>
<dbReference type="PANTHER" id="PTHR18896">
    <property type="entry name" value="PHOSPHOLIPASE D"/>
    <property type="match status" value="1"/>
</dbReference>
<dbReference type="Pfam" id="PF13091">
    <property type="entry name" value="PLDc_2"/>
    <property type="match status" value="1"/>
</dbReference>
<keyword evidence="5" id="KW-0442">Lipid degradation</keyword>
<dbReference type="AlphaFoldDB" id="A0A815IVT8"/>
<dbReference type="SUPFAM" id="SSF56024">
    <property type="entry name" value="Phospholipase D/nuclease"/>
    <property type="match status" value="2"/>
</dbReference>